<accession>A0A8S3SAN8</accession>
<evidence type="ECO:0000256" key="2">
    <source>
        <dbReference type="SAM" id="MobiDB-lite"/>
    </source>
</evidence>
<dbReference type="Pfam" id="PF12872">
    <property type="entry name" value="OST-HTH"/>
    <property type="match status" value="1"/>
</dbReference>
<dbReference type="Proteomes" id="UP000683360">
    <property type="component" value="Unassembled WGS sequence"/>
</dbReference>
<dbReference type="AlphaFoldDB" id="A0A8S3SAN8"/>
<evidence type="ECO:0000256" key="1">
    <source>
        <dbReference type="SAM" id="Coils"/>
    </source>
</evidence>
<feature type="compositionally biased region" description="Basic residues" evidence="2">
    <location>
        <begin position="90"/>
        <end position="101"/>
    </location>
</feature>
<dbReference type="Gene3D" id="3.30.420.610">
    <property type="entry name" value="LOTUS domain-like"/>
    <property type="match status" value="1"/>
</dbReference>
<dbReference type="OrthoDB" id="6152664at2759"/>
<feature type="coiled-coil region" evidence="1">
    <location>
        <begin position="433"/>
        <end position="460"/>
    </location>
</feature>
<dbReference type="InterPro" id="IPR025605">
    <property type="entry name" value="OST-HTH/LOTUS_dom"/>
</dbReference>
<feature type="region of interest" description="Disordered" evidence="2">
    <location>
        <begin position="90"/>
        <end position="247"/>
    </location>
</feature>
<evidence type="ECO:0000313" key="5">
    <source>
        <dbReference type="Proteomes" id="UP000683360"/>
    </source>
</evidence>
<name>A0A8S3SAN8_MYTED</name>
<sequence length="497" mass="57875">MEGNEKELNNVKVMLRSVLTSSKEETTEKPHLNPFCYQKFGYRNLDAFIESMPDVVKISRTPTGEIYHAVADESTAHIAKMVSKVYYKKRKSLKPARRRPAPRSAPFHSPWRSQQHIVLQPLRPWPGKRPPPKRTSRSHGLDYEAQQSQTRPYGRNLTGQQHHHLTVHTDGGRRKVDFQGPARLLLETPNQKQTQSYSVNRFEQPPRFRKLHEQQTPTTEYPVKKASPPRSASSPSRPPKKTSPKTLVQPVDMAKIKDGKKYYDTLIEYCKSNHISDLKFETMPSRLGQVYCYASSTNINKRVYGSGDLFGSSVEAEFAACRTACVELGLLNECVSILSCHTRHTFKTIDKLHEETLEELDFYENHIKQTLFASVTRNLKSLKDWYNYHEKMFEEEKEKILKHTDDLRKWITEYSDKLVDELMQTFARNANIISQEKYKLEQLQQELKEKIKLINKSKVKDDIEQIQKDIINESTNIKHFDIPLFIPKNQKNFLLEK</sequence>
<evidence type="ECO:0000259" key="3">
    <source>
        <dbReference type="Pfam" id="PF12872"/>
    </source>
</evidence>
<feature type="compositionally biased region" description="Polar residues" evidence="2">
    <location>
        <begin position="188"/>
        <end position="201"/>
    </location>
</feature>
<keyword evidence="5" id="KW-1185">Reference proteome</keyword>
<dbReference type="InterPro" id="IPR041966">
    <property type="entry name" value="LOTUS-like"/>
</dbReference>
<feature type="compositionally biased region" description="Low complexity" evidence="2">
    <location>
        <begin position="224"/>
        <end position="235"/>
    </location>
</feature>
<dbReference type="CDD" id="cd09972">
    <property type="entry name" value="LOTUS_TDRD_OSKAR"/>
    <property type="match status" value="1"/>
</dbReference>
<comment type="caution">
    <text evidence="4">The sequence shown here is derived from an EMBL/GenBank/DDBJ whole genome shotgun (WGS) entry which is preliminary data.</text>
</comment>
<evidence type="ECO:0000313" key="4">
    <source>
        <dbReference type="EMBL" id="CAG2216196.1"/>
    </source>
</evidence>
<feature type="domain" description="HTH OST-type" evidence="3">
    <location>
        <begin position="33"/>
        <end position="66"/>
    </location>
</feature>
<dbReference type="Gene3D" id="3.30.160.20">
    <property type="match status" value="1"/>
</dbReference>
<organism evidence="4 5">
    <name type="scientific">Mytilus edulis</name>
    <name type="common">Blue mussel</name>
    <dbReference type="NCBI Taxonomy" id="6550"/>
    <lineage>
        <taxon>Eukaryota</taxon>
        <taxon>Metazoa</taxon>
        <taxon>Spiralia</taxon>
        <taxon>Lophotrochozoa</taxon>
        <taxon>Mollusca</taxon>
        <taxon>Bivalvia</taxon>
        <taxon>Autobranchia</taxon>
        <taxon>Pteriomorphia</taxon>
        <taxon>Mytilida</taxon>
        <taxon>Mytiloidea</taxon>
        <taxon>Mytilidae</taxon>
        <taxon>Mytilinae</taxon>
        <taxon>Mytilus</taxon>
    </lineage>
</organism>
<protein>
    <recommendedName>
        <fullName evidence="3">HTH OST-type domain-containing protein</fullName>
    </recommendedName>
</protein>
<gene>
    <name evidence="4" type="ORF">MEDL_29927</name>
</gene>
<dbReference type="EMBL" id="CAJPWZ010001473">
    <property type="protein sequence ID" value="CAG2216196.1"/>
    <property type="molecule type" value="Genomic_DNA"/>
</dbReference>
<keyword evidence="1" id="KW-0175">Coiled coil</keyword>
<reference evidence="4" key="1">
    <citation type="submission" date="2021-03" db="EMBL/GenBank/DDBJ databases">
        <authorList>
            <person name="Bekaert M."/>
        </authorList>
    </citation>
    <scope>NUCLEOTIDE SEQUENCE</scope>
</reference>
<proteinExistence type="predicted"/>